<proteinExistence type="predicted"/>
<evidence type="ECO:0000313" key="4">
    <source>
        <dbReference type="Proteomes" id="UP001595962"/>
    </source>
</evidence>
<dbReference type="Pfam" id="PF05232">
    <property type="entry name" value="BTP"/>
    <property type="match status" value="1"/>
</dbReference>
<keyword evidence="4" id="KW-1185">Reference proteome</keyword>
<comment type="caution">
    <text evidence="3">The sequence shown here is derived from an EMBL/GenBank/DDBJ whole genome shotgun (WGS) entry which is preliminary data.</text>
</comment>
<reference evidence="4" key="1">
    <citation type="journal article" date="2019" name="Int. J. Syst. Evol. Microbiol.">
        <title>The Global Catalogue of Microorganisms (GCM) 10K type strain sequencing project: providing services to taxonomists for standard genome sequencing and annotation.</title>
        <authorList>
            <consortium name="The Broad Institute Genomics Platform"/>
            <consortium name="The Broad Institute Genome Sequencing Center for Infectious Disease"/>
            <person name="Wu L."/>
            <person name="Ma J."/>
        </authorList>
    </citation>
    <scope>NUCLEOTIDE SEQUENCE [LARGE SCALE GENOMIC DNA]</scope>
    <source>
        <strain evidence="4">DT28</strain>
    </source>
</reference>
<evidence type="ECO:0000259" key="2">
    <source>
        <dbReference type="Pfam" id="PF05232"/>
    </source>
</evidence>
<feature type="transmembrane region" description="Helical" evidence="1">
    <location>
        <begin position="82"/>
        <end position="102"/>
    </location>
</feature>
<dbReference type="EMBL" id="JBHSGB010000004">
    <property type="protein sequence ID" value="MFC4654126.1"/>
    <property type="molecule type" value="Genomic_DNA"/>
</dbReference>
<evidence type="ECO:0000313" key="3">
    <source>
        <dbReference type="EMBL" id="MFC4654126.1"/>
    </source>
</evidence>
<feature type="transmembrane region" description="Helical" evidence="1">
    <location>
        <begin position="108"/>
        <end position="126"/>
    </location>
</feature>
<sequence>MRRSHLDWFRHAICYELGAVGLRTLCTLAVAQIGLGVATSFSLLSTLTVFLLTLSHTRIFDYWLNRLTGSLQKSRRARIWHCLSYELTASLISIPLTLWLLGFSWQQALLRELLMFFAFTLYTYLFNLGYDKVFPTADAPQC</sequence>
<evidence type="ECO:0000256" key="1">
    <source>
        <dbReference type="SAM" id="Phobius"/>
    </source>
</evidence>
<keyword evidence="1" id="KW-1133">Transmembrane helix</keyword>
<protein>
    <submittedName>
        <fullName evidence="3">Chlorhexidine efflux transporter</fullName>
    </submittedName>
</protein>
<keyword evidence="1" id="KW-0812">Transmembrane</keyword>
<feature type="domain" description="Chlorhexidine efflux transporter" evidence="2">
    <location>
        <begin position="73"/>
        <end position="135"/>
    </location>
</feature>
<dbReference type="RefSeq" id="WP_377331862.1">
    <property type="nucleotide sequence ID" value="NZ_JBHSGB010000004.1"/>
</dbReference>
<feature type="transmembrane region" description="Helical" evidence="1">
    <location>
        <begin position="41"/>
        <end position="61"/>
    </location>
</feature>
<organism evidence="3 4">
    <name type="scientific">Rheinheimera marina</name>
    <dbReference type="NCBI Taxonomy" id="1774958"/>
    <lineage>
        <taxon>Bacteria</taxon>
        <taxon>Pseudomonadati</taxon>
        <taxon>Pseudomonadota</taxon>
        <taxon>Gammaproteobacteria</taxon>
        <taxon>Chromatiales</taxon>
        <taxon>Chromatiaceae</taxon>
        <taxon>Rheinheimera</taxon>
    </lineage>
</organism>
<dbReference type="InterPro" id="IPR007896">
    <property type="entry name" value="BTP_bacteria"/>
</dbReference>
<gene>
    <name evidence="3" type="ORF">ACFO3I_03695</name>
</gene>
<feature type="transmembrane region" description="Helical" evidence="1">
    <location>
        <begin position="12"/>
        <end position="35"/>
    </location>
</feature>
<dbReference type="Proteomes" id="UP001595962">
    <property type="component" value="Unassembled WGS sequence"/>
</dbReference>
<accession>A0ABV9JI31</accession>
<keyword evidence="1" id="KW-0472">Membrane</keyword>
<name>A0ABV9JI31_9GAMM</name>